<keyword evidence="1" id="KW-0175">Coiled coil</keyword>
<feature type="coiled-coil region" evidence="1">
    <location>
        <begin position="312"/>
        <end position="360"/>
    </location>
</feature>
<dbReference type="Gramene" id="TraesLAC3D03G01893680.1">
    <property type="protein sequence ID" value="TraesLAC3D03G01893680.1.CDS1"/>
    <property type="gene ID" value="TraesLAC3D03G01893680"/>
</dbReference>
<dbReference type="Gramene" id="TraesJAG3D03G01959980.1">
    <property type="protein sequence ID" value="TraesJAG3D03G01959980.1.CDS1"/>
    <property type="gene ID" value="TraesJAG3D03G01959980"/>
</dbReference>
<proteinExistence type="predicted"/>
<dbReference type="OrthoDB" id="10659751at2759"/>
<dbReference type="Gramene" id="TraesSTA3D03G01947020.1">
    <property type="protein sequence ID" value="TraesSTA3D03G01947020.1.CDS1"/>
    <property type="gene ID" value="TraesSTA3D03G01947020"/>
</dbReference>
<dbReference type="Gramene" id="TraesCAD_scaffold_032530_01G000100.1">
    <property type="protein sequence ID" value="TraesCAD_scaffold_032530_01G000100.1"/>
    <property type="gene ID" value="TraesCAD_scaffold_032530_01G000100"/>
</dbReference>
<dbReference type="PANTHER" id="PTHR33170:SF34">
    <property type="entry name" value="OS05G0102200 PROTEIN"/>
    <property type="match status" value="1"/>
</dbReference>
<dbReference type="Gramene" id="TraesNOR3D03G01978330.1">
    <property type="protein sequence ID" value="TraesNOR3D03G01978330.1.CDS1"/>
    <property type="gene ID" value="TraesNOR3D03G01978330"/>
</dbReference>
<dbReference type="STRING" id="4565.A0A3B6GZI9"/>
<name>A0A3B6GZI9_WHEAT</name>
<dbReference type="PANTHER" id="PTHR33170">
    <property type="entry name" value="DUF4283 DOMAIN-CONTAINING PROTEIN-RELATED"/>
    <property type="match status" value="1"/>
</dbReference>
<dbReference type="EnsemblPlants" id="TraesCS3D02G395200.1">
    <property type="protein sequence ID" value="TraesCS3D02G395200.1.cds1"/>
    <property type="gene ID" value="TraesCS3D02G395200"/>
</dbReference>
<dbReference type="SMR" id="A0A3B6GZI9"/>
<accession>A0A3B6GZI9</accession>
<organism evidence="2">
    <name type="scientific">Triticum aestivum</name>
    <name type="common">Wheat</name>
    <dbReference type="NCBI Taxonomy" id="4565"/>
    <lineage>
        <taxon>Eukaryota</taxon>
        <taxon>Viridiplantae</taxon>
        <taxon>Streptophyta</taxon>
        <taxon>Embryophyta</taxon>
        <taxon>Tracheophyta</taxon>
        <taxon>Spermatophyta</taxon>
        <taxon>Magnoliopsida</taxon>
        <taxon>Liliopsida</taxon>
        <taxon>Poales</taxon>
        <taxon>Poaceae</taxon>
        <taxon>BOP clade</taxon>
        <taxon>Pooideae</taxon>
        <taxon>Triticodae</taxon>
        <taxon>Triticeae</taxon>
        <taxon>Triticinae</taxon>
        <taxon>Triticum</taxon>
    </lineage>
</organism>
<evidence type="ECO:0000313" key="3">
    <source>
        <dbReference type="Proteomes" id="UP000019116"/>
    </source>
</evidence>
<dbReference type="Gramene" id="TraesJUL3D03G01969800.1">
    <property type="protein sequence ID" value="TraesJUL3D03G01969800.1.CDS1"/>
    <property type="gene ID" value="TraesJUL3D03G01969800"/>
</dbReference>
<dbReference type="Proteomes" id="UP000019116">
    <property type="component" value="Chromosome 3D"/>
</dbReference>
<dbReference type="Gramene" id="TraesCS3D02G395200.1">
    <property type="protein sequence ID" value="TraesCS3D02G395200.1.cds1"/>
    <property type="gene ID" value="TraesCS3D02G395200"/>
</dbReference>
<dbReference type="Gramene" id="TraesSYM3D03G01976230.1">
    <property type="protein sequence ID" value="TraesSYM3D03G01976230.1.CDS1"/>
    <property type="gene ID" value="TraesSYM3D03G01976230"/>
</dbReference>
<dbReference type="Gramene" id="TraesCLE_scaffold_160940_01G000100.1">
    <property type="protein sequence ID" value="TraesCLE_scaffold_160940_01G000100.1"/>
    <property type="gene ID" value="TraesCLE_scaffold_160940_01G000100"/>
</dbReference>
<dbReference type="Gramene" id="TraesLDM3D03G01950380.1">
    <property type="protein sequence ID" value="TraesLDM3D03G01950380.1.CDS1"/>
    <property type="gene ID" value="TraesLDM3D03G01950380"/>
</dbReference>
<dbReference type="AlphaFoldDB" id="A0A3B6GZI9"/>
<dbReference type="Gramene" id="TraesRN3D0100910000.1">
    <property type="protein sequence ID" value="TraesRN3D0100910000.1"/>
    <property type="gene ID" value="TraesRN3D0100910000"/>
</dbReference>
<reference evidence="2" key="2">
    <citation type="submission" date="2018-10" db="UniProtKB">
        <authorList>
            <consortium name="EnsemblPlants"/>
        </authorList>
    </citation>
    <scope>IDENTIFICATION</scope>
</reference>
<evidence type="ECO:0000256" key="1">
    <source>
        <dbReference type="SAM" id="Coils"/>
    </source>
</evidence>
<dbReference type="Gramene" id="TraesARI3D03G01985820.1">
    <property type="protein sequence ID" value="TraesARI3D03G01985820.1.CDS1"/>
    <property type="gene ID" value="TraesARI3D03G01985820"/>
</dbReference>
<reference evidence="2" key="1">
    <citation type="submission" date="2018-08" db="EMBL/GenBank/DDBJ databases">
        <authorList>
            <person name="Rossello M."/>
        </authorList>
    </citation>
    <scope>NUCLEOTIDE SEQUENCE [LARGE SCALE GENOMIC DNA]</scope>
    <source>
        <strain evidence="2">cv. Chinese Spring</strain>
    </source>
</reference>
<dbReference type="Gramene" id="TraesWEE_scaffold_038825_01G000100.1">
    <property type="protein sequence ID" value="TraesWEE_scaffold_038825_01G000100.1"/>
    <property type="gene ID" value="TraesWEE_scaffold_038825_01G000100"/>
</dbReference>
<keyword evidence="3" id="KW-1185">Reference proteome</keyword>
<evidence type="ECO:0008006" key="4">
    <source>
        <dbReference type="Google" id="ProtNLM"/>
    </source>
</evidence>
<evidence type="ECO:0000313" key="2">
    <source>
        <dbReference type="EnsemblPlants" id="TraesCS3D02G395200.1.cds1"/>
    </source>
</evidence>
<dbReference type="Gramene" id="TraesROB_scaffold_024849_01G000600.1">
    <property type="protein sequence ID" value="TraesROB_scaffold_024849_01G000600.1"/>
    <property type="gene ID" value="TraesROB_scaffold_024849_01G000600"/>
</dbReference>
<protein>
    <recommendedName>
        <fullName evidence="4">DUF4283 domain-containing protein</fullName>
    </recommendedName>
</protein>
<sequence>MICNKCKDTRHATKDCKLDHCAVCGKRNYITDDCTWLKQMKLVPKFVGYAARGLGVLLVQSSKDNVELENPNPMAPVTVKSGMLNETQLLEGLNYMFNWNWQWRCKKQGSSAFLMRFLNKGRLMELINYDDFTLLGTGAVINIKKWAFDSQAVGKSHTVSVTFDKVPDCFRHFFGMCEVVASLGPVLEIDMDTITHERIRAKVGVRDFEKIPGYTEITDRDLNIYRVMPTLEKVVEMAWYGDHKRQHLEEAGMDCVGDELRKRQKNTNNSGDTNREAINLGILSLVQFEEIKKRSDAVLLTQQEQIKEREARKKVEADMAAVMKRMQENEEEKARQKALRVQEEKRIGEMEKERKSLMDLVHKQQNIIDRCVEKVER</sequence>
<dbReference type="Gramene" id="TraesMAC3D03G01950980.1">
    <property type="protein sequence ID" value="TraesMAC3D03G01950980.1.CDS1"/>
    <property type="gene ID" value="TraesMAC3D03G01950980"/>
</dbReference>
<dbReference type="Gramene" id="TraesCS3D03G0872200.1">
    <property type="protein sequence ID" value="TraesCS3D03G0872200.1.CDS1"/>
    <property type="gene ID" value="TraesCS3D03G0872200"/>
</dbReference>